<keyword evidence="5" id="KW-0804">Transcription</keyword>
<keyword evidence="3" id="KW-0805">Transcription regulation</keyword>
<dbReference type="SUPFAM" id="SSF46785">
    <property type="entry name" value="Winged helix' DNA-binding domain"/>
    <property type="match status" value="1"/>
</dbReference>
<dbReference type="InterPro" id="IPR050595">
    <property type="entry name" value="Bact_response_regulator"/>
</dbReference>
<name>F8E481_FLESM</name>
<dbReference type="RefSeq" id="WP_013886975.1">
    <property type="nucleotide sequence ID" value="NC_015672.1"/>
</dbReference>
<keyword evidence="2" id="KW-0902">Two-component regulatory system</keyword>
<dbReference type="FunFam" id="3.40.50.2300:FF:000001">
    <property type="entry name" value="DNA-binding response regulator PhoB"/>
    <property type="match status" value="1"/>
</dbReference>
<dbReference type="Gene3D" id="1.10.10.10">
    <property type="entry name" value="Winged helix-like DNA-binding domain superfamily/Winged helix DNA-binding domain"/>
    <property type="match status" value="1"/>
</dbReference>
<dbReference type="Pfam" id="PF00072">
    <property type="entry name" value="Response_reg"/>
    <property type="match status" value="1"/>
</dbReference>
<keyword evidence="9" id="KW-1185">Reference proteome</keyword>
<evidence type="ECO:0000256" key="4">
    <source>
        <dbReference type="ARBA" id="ARBA00023125"/>
    </source>
</evidence>
<dbReference type="InterPro" id="IPR011006">
    <property type="entry name" value="CheY-like_superfamily"/>
</dbReference>
<evidence type="ECO:0000313" key="8">
    <source>
        <dbReference type="EMBL" id="AEI15508.1"/>
    </source>
</evidence>
<gene>
    <name evidence="8" type="ordered locus">Flexsi_1872</name>
</gene>
<reference evidence="9" key="2">
    <citation type="submission" date="2011-06" db="EMBL/GenBank/DDBJ databases">
        <title>The complete genome of Flexistipes sinusarabici DSM 4947.</title>
        <authorList>
            <person name="Lucas S."/>
            <person name="Han J."/>
            <person name="Lapidus A."/>
            <person name="Bruce D."/>
            <person name="Goodwin L."/>
            <person name="Pitluck S."/>
            <person name="Peters L."/>
            <person name="Kyrpides N."/>
            <person name="Mavromatis K."/>
            <person name="Ivanova N."/>
            <person name="Mikhailova N."/>
            <person name="Chertkov O."/>
            <person name="Detter J.C."/>
            <person name="Tapia R."/>
            <person name="Han C."/>
            <person name="Land M."/>
            <person name="Hauser L."/>
            <person name="Markowitz V."/>
            <person name="Cheng J.-F."/>
            <person name="Hugenholtz P."/>
            <person name="Woyke T."/>
            <person name="Wu D."/>
            <person name="Spring S."/>
            <person name="Schroeder M."/>
            <person name="Brambilla E."/>
            <person name="Klenk H.-P."/>
            <person name="Eisen J.A."/>
        </authorList>
    </citation>
    <scope>NUCLEOTIDE SEQUENCE [LARGE SCALE GENOMIC DNA]</scope>
    <source>
        <strain evidence="9">DSM 4947 / MAS 10</strain>
    </source>
</reference>
<dbReference type="InterPro" id="IPR036388">
    <property type="entry name" value="WH-like_DNA-bd_sf"/>
</dbReference>
<keyword evidence="4" id="KW-0238">DNA-binding</keyword>
<dbReference type="GO" id="GO:0006355">
    <property type="term" value="P:regulation of DNA-templated transcription"/>
    <property type="evidence" value="ECO:0007669"/>
    <property type="project" value="UniProtKB-ARBA"/>
</dbReference>
<evidence type="ECO:0000256" key="6">
    <source>
        <dbReference type="PROSITE-ProRule" id="PRU00169"/>
    </source>
</evidence>
<dbReference type="CDD" id="cd00156">
    <property type="entry name" value="REC"/>
    <property type="match status" value="1"/>
</dbReference>
<dbReference type="EMBL" id="CP002858">
    <property type="protein sequence ID" value="AEI15508.1"/>
    <property type="molecule type" value="Genomic_DNA"/>
</dbReference>
<dbReference type="SUPFAM" id="SSF52172">
    <property type="entry name" value="CheY-like"/>
    <property type="match status" value="1"/>
</dbReference>
<dbReference type="InterPro" id="IPR055771">
    <property type="entry name" value="DUF7347"/>
</dbReference>
<dbReference type="InterPro" id="IPR036390">
    <property type="entry name" value="WH_DNA-bd_sf"/>
</dbReference>
<dbReference type="SMART" id="SM00448">
    <property type="entry name" value="REC"/>
    <property type="match status" value="1"/>
</dbReference>
<dbReference type="PANTHER" id="PTHR44591">
    <property type="entry name" value="STRESS RESPONSE REGULATOR PROTEIN 1"/>
    <property type="match status" value="1"/>
</dbReference>
<dbReference type="STRING" id="717231.Flexsi_1872"/>
<dbReference type="InterPro" id="IPR011991">
    <property type="entry name" value="ArsR-like_HTH"/>
</dbReference>
<organism evidence="8 9">
    <name type="scientific">Flexistipes sinusarabici (strain ATCC 49648 / DSM 4947 / MAS 10)</name>
    <dbReference type="NCBI Taxonomy" id="717231"/>
    <lineage>
        <taxon>Bacteria</taxon>
        <taxon>Pseudomonadati</taxon>
        <taxon>Deferribacterota</taxon>
        <taxon>Deferribacteres</taxon>
        <taxon>Deferribacterales</taxon>
        <taxon>Flexistipitaceae</taxon>
        <taxon>Flexistipes</taxon>
    </lineage>
</organism>
<evidence type="ECO:0000259" key="7">
    <source>
        <dbReference type="PROSITE" id="PS50110"/>
    </source>
</evidence>
<keyword evidence="1 6" id="KW-0597">Phosphoprotein</keyword>
<dbReference type="PROSITE" id="PS50110">
    <property type="entry name" value="RESPONSE_REGULATORY"/>
    <property type="match status" value="1"/>
</dbReference>
<dbReference type="PANTHER" id="PTHR44591:SF3">
    <property type="entry name" value="RESPONSE REGULATORY DOMAIN-CONTAINING PROTEIN"/>
    <property type="match status" value="1"/>
</dbReference>
<evidence type="ECO:0000256" key="2">
    <source>
        <dbReference type="ARBA" id="ARBA00023012"/>
    </source>
</evidence>
<feature type="modified residue" description="4-aspartylphosphate" evidence="6">
    <location>
        <position position="52"/>
    </location>
</feature>
<sequence length="212" mass="24416">MKKILIVDDDEELLEYLKEAVELEDIGVSCTNSPYKALDLIHSSRYDLVLLDYMMPDMDGIDLCSKIREKSPGIKIILMTAFATVDNAVKAMKKGADDYISKPFKINELINILKINLEKLEFSKCFDNSEMDEVFGVLSNSIRRKIMFILKEAGSMKFMDINKKLGIEDHTKTNFHLKQLRKTNFIEQSAEKNYFLTAKGKRFLNCIESFSK</sequence>
<protein>
    <submittedName>
        <fullName evidence="8">Response regulator receiver protein</fullName>
    </submittedName>
</protein>
<dbReference type="eggNOG" id="COG0745">
    <property type="taxonomic scope" value="Bacteria"/>
</dbReference>
<dbReference type="CDD" id="cd00090">
    <property type="entry name" value="HTH_ARSR"/>
    <property type="match status" value="1"/>
</dbReference>
<dbReference type="Pfam" id="PF24038">
    <property type="entry name" value="DUF7347"/>
    <property type="match status" value="1"/>
</dbReference>
<proteinExistence type="predicted"/>
<feature type="domain" description="Response regulatory" evidence="7">
    <location>
        <begin position="3"/>
        <end position="117"/>
    </location>
</feature>
<dbReference type="GO" id="GO:0000160">
    <property type="term" value="P:phosphorelay signal transduction system"/>
    <property type="evidence" value="ECO:0007669"/>
    <property type="project" value="UniProtKB-KW"/>
</dbReference>
<dbReference type="HOGENOM" id="CLU_1298262_0_0_0"/>
<dbReference type="Proteomes" id="UP000006621">
    <property type="component" value="Chromosome"/>
</dbReference>
<dbReference type="KEGG" id="fsi:Flexsi_1872"/>
<accession>F8E481</accession>
<evidence type="ECO:0000256" key="1">
    <source>
        <dbReference type="ARBA" id="ARBA00022553"/>
    </source>
</evidence>
<evidence type="ECO:0000256" key="3">
    <source>
        <dbReference type="ARBA" id="ARBA00023015"/>
    </source>
</evidence>
<evidence type="ECO:0000313" key="9">
    <source>
        <dbReference type="Proteomes" id="UP000006621"/>
    </source>
</evidence>
<reference evidence="8 9" key="1">
    <citation type="journal article" date="2011" name="Stand. Genomic Sci.">
        <title>Genome sequence of the moderately thermophilic halophile Flexistipes sinusarabici strain (MAS10).</title>
        <authorList>
            <person name="Lapidus A."/>
            <person name="Chertkov O."/>
            <person name="Nolan M."/>
            <person name="Lucas S."/>
            <person name="Hammon N."/>
            <person name="Deshpande S."/>
            <person name="Cheng J.F."/>
            <person name="Tapia R."/>
            <person name="Han C."/>
            <person name="Goodwin L."/>
            <person name="Pitluck S."/>
            <person name="Liolios K."/>
            <person name="Pagani I."/>
            <person name="Ivanova N."/>
            <person name="Huntemann M."/>
            <person name="Mavromatis K."/>
            <person name="Mikhailova N."/>
            <person name="Pati A."/>
            <person name="Chen A."/>
            <person name="Palaniappan K."/>
            <person name="Land M."/>
            <person name="Hauser L."/>
            <person name="Brambilla E.M."/>
            <person name="Rohde M."/>
            <person name="Abt B."/>
            <person name="Spring S."/>
            <person name="Goker M."/>
            <person name="Bristow J."/>
            <person name="Eisen J.A."/>
            <person name="Markowitz V."/>
            <person name="Hugenholtz P."/>
            <person name="Kyrpides N.C."/>
            <person name="Klenk H.P."/>
            <person name="Woyke T."/>
        </authorList>
    </citation>
    <scope>NUCLEOTIDE SEQUENCE [LARGE SCALE GENOMIC DNA]</scope>
    <source>
        <strain evidence="9">DSM 4947 / MAS 10</strain>
    </source>
</reference>
<dbReference type="GO" id="GO:0003677">
    <property type="term" value="F:DNA binding"/>
    <property type="evidence" value="ECO:0007669"/>
    <property type="project" value="UniProtKB-KW"/>
</dbReference>
<dbReference type="InterPro" id="IPR001789">
    <property type="entry name" value="Sig_transdc_resp-reg_receiver"/>
</dbReference>
<dbReference type="AlphaFoldDB" id="F8E481"/>
<dbReference type="Gene3D" id="3.40.50.2300">
    <property type="match status" value="1"/>
</dbReference>
<evidence type="ECO:0000256" key="5">
    <source>
        <dbReference type="ARBA" id="ARBA00023163"/>
    </source>
</evidence>
<dbReference type="eggNOG" id="COG0640">
    <property type="taxonomic scope" value="Bacteria"/>
</dbReference>